<name>J3JEF2_9EURY</name>
<feature type="compositionally biased region" description="Basic and acidic residues" evidence="1">
    <location>
        <begin position="1"/>
        <end position="23"/>
    </location>
</feature>
<dbReference type="EMBL" id="ALJD01000009">
    <property type="protein sequence ID" value="EJN58309.1"/>
    <property type="molecule type" value="Genomic_DNA"/>
</dbReference>
<evidence type="ECO:0000256" key="1">
    <source>
        <dbReference type="SAM" id="MobiDB-lite"/>
    </source>
</evidence>
<dbReference type="Proteomes" id="UP000007813">
    <property type="component" value="Unassembled WGS sequence"/>
</dbReference>
<feature type="region of interest" description="Disordered" evidence="1">
    <location>
        <begin position="1"/>
        <end position="26"/>
    </location>
</feature>
<protein>
    <submittedName>
        <fullName evidence="2">Uncharacterized protein</fullName>
    </submittedName>
</protein>
<gene>
    <name evidence="2" type="ORF">HSB1_37260</name>
</gene>
<dbReference type="AlphaFoldDB" id="J3JEF2"/>
<accession>J3JEF2</accession>
<sequence length="41" mass="4670">MSADSLSEKRENTSLSPKERNDYPKSNCIHLCERRTGVPYG</sequence>
<evidence type="ECO:0000313" key="3">
    <source>
        <dbReference type="Proteomes" id="UP000007813"/>
    </source>
</evidence>
<reference evidence="2 3" key="1">
    <citation type="journal article" date="2012" name="J. Bacteriol.">
        <title>Draft Genome Sequence of the Extremely Halophilic Archaeon Halogranum salarium B-1T.</title>
        <authorList>
            <person name="Kim K.K."/>
            <person name="Lee K.C."/>
            <person name="Lee J.S."/>
        </authorList>
    </citation>
    <scope>NUCLEOTIDE SEQUENCE [LARGE SCALE GENOMIC DNA]</scope>
    <source>
        <strain evidence="2 3">B-1</strain>
    </source>
</reference>
<organism evidence="2 3">
    <name type="scientific">Halogranum salarium B-1</name>
    <dbReference type="NCBI Taxonomy" id="1210908"/>
    <lineage>
        <taxon>Archaea</taxon>
        <taxon>Methanobacteriati</taxon>
        <taxon>Methanobacteriota</taxon>
        <taxon>Stenosarchaea group</taxon>
        <taxon>Halobacteria</taxon>
        <taxon>Halobacteriales</taxon>
        <taxon>Haloferacaceae</taxon>
    </lineage>
</organism>
<evidence type="ECO:0000313" key="2">
    <source>
        <dbReference type="EMBL" id="EJN58309.1"/>
    </source>
</evidence>
<comment type="caution">
    <text evidence="2">The sequence shown here is derived from an EMBL/GenBank/DDBJ whole genome shotgun (WGS) entry which is preliminary data.</text>
</comment>
<proteinExistence type="predicted"/>